<dbReference type="PANTHER" id="PTHR43736:SF1">
    <property type="entry name" value="DIHYDRONEOPTERIN TRIPHOSPHATE DIPHOSPHATASE"/>
    <property type="match status" value="1"/>
</dbReference>
<dbReference type="Gene3D" id="3.90.79.10">
    <property type="entry name" value="Nucleoside Triphosphate Pyrophosphohydrolase"/>
    <property type="match status" value="1"/>
</dbReference>
<dbReference type="GO" id="GO:0016787">
    <property type="term" value="F:hydrolase activity"/>
    <property type="evidence" value="ECO:0007669"/>
    <property type="project" value="UniProtKB-KW"/>
</dbReference>
<reference evidence="3" key="1">
    <citation type="submission" date="2013-12" db="EMBL/GenBank/DDBJ databases">
        <authorList>
            <person name="Linke B."/>
        </authorList>
    </citation>
    <scope>NUCLEOTIDE SEQUENCE [LARGE SCALE GENOMIC DNA]</scope>
    <source>
        <strain evidence="3">CRIB-18</strain>
    </source>
</reference>
<accession>A0A090CYP4</accession>
<keyword evidence="1 3" id="KW-0378">Hydrolase</keyword>
<dbReference type="RefSeq" id="WP_053331760.1">
    <property type="nucleotide sequence ID" value="NZ_CCEJ010000003.1"/>
</dbReference>
<reference evidence="3" key="2">
    <citation type="submission" date="2014-09" db="EMBL/GenBank/DDBJ databases">
        <title>Criblamydia sequanensis harbors a mega-plasmid encoding arsenite resistance.</title>
        <authorList>
            <person name="Bertelli C."/>
            <person name="Goesmann A."/>
            <person name="Greub G."/>
        </authorList>
    </citation>
    <scope>NUCLEOTIDE SEQUENCE [LARGE SCALE GENOMIC DNA]</scope>
    <source>
        <strain evidence="3">CRIB-18</strain>
    </source>
</reference>
<comment type="caution">
    <text evidence="3">The sequence shown here is derived from an EMBL/GenBank/DDBJ whole genome shotgun (WGS) entry which is preliminary data.</text>
</comment>
<dbReference type="STRING" id="1437425.CSEC_0832"/>
<name>A0A090CYP4_9BACT</name>
<dbReference type="PANTHER" id="PTHR43736">
    <property type="entry name" value="ADP-RIBOSE PYROPHOSPHATASE"/>
    <property type="match status" value="1"/>
</dbReference>
<proteinExistence type="predicted"/>
<dbReference type="InterPro" id="IPR020084">
    <property type="entry name" value="NUDIX_hydrolase_CS"/>
</dbReference>
<organism evidence="3 4">
    <name type="scientific">Candidatus Criblamydia sequanensis CRIB-18</name>
    <dbReference type="NCBI Taxonomy" id="1437425"/>
    <lineage>
        <taxon>Bacteria</taxon>
        <taxon>Pseudomonadati</taxon>
        <taxon>Chlamydiota</taxon>
        <taxon>Chlamydiia</taxon>
        <taxon>Parachlamydiales</taxon>
        <taxon>Candidatus Criblamydiaceae</taxon>
        <taxon>Candidatus Criblamydia</taxon>
    </lineage>
</organism>
<dbReference type="eggNOG" id="COG1051">
    <property type="taxonomic scope" value="Bacteria"/>
</dbReference>
<dbReference type="Pfam" id="PF00293">
    <property type="entry name" value="NUDIX"/>
    <property type="match status" value="1"/>
</dbReference>
<dbReference type="OrthoDB" id="369191at2"/>
<evidence type="ECO:0000313" key="4">
    <source>
        <dbReference type="Proteomes" id="UP000031552"/>
    </source>
</evidence>
<protein>
    <submittedName>
        <fullName evidence="3">Nudix hydrolase</fullName>
    </submittedName>
</protein>
<keyword evidence="4" id="KW-1185">Reference proteome</keyword>
<dbReference type="InterPro" id="IPR015797">
    <property type="entry name" value="NUDIX_hydrolase-like_dom_sf"/>
</dbReference>
<evidence type="ECO:0000256" key="1">
    <source>
        <dbReference type="ARBA" id="ARBA00022801"/>
    </source>
</evidence>
<dbReference type="PROSITE" id="PS00893">
    <property type="entry name" value="NUDIX_BOX"/>
    <property type="match status" value="1"/>
</dbReference>
<gene>
    <name evidence="3" type="ORF">CSEC_0832</name>
</gene>
<evidence type="ECO:0000259" key="2">
    <source>
        <dbReference type="PROSITE" id="PS51462"/>
    </source>
</evidence>
<sequence length="140" mass="15987">MEEKTHIGVYGILLKNDQLLFVRKTRGPYKGKLDLPGGRPNFGEDLSLTLLREIEEETGVVVKKASLFKNLSCLVKYKEEGKEKSLYHIALVYLIFDFDESQLEKKNSEDVNGYEWVSIEEASKKELSEMASLTLKLILS</sequence>
<evidence type="ECO:0000313" key="3">
    <source>
        <dbReference type="EMBL" id="CDR33661.1"/>
    </source>
</evidence>
<dbReference type="PROSITE" id="PS51462">
    <property type="entry name" value="NUDIX"/>
    <property type="match status" value="1"/>
</dbReference>
<feature type="domain" description="Nudix hydrolase" evidence="2">
    <location>
        <begin position="4"/>
        <end position="139"/>
    </location>
</feature>
<dbReference type="EMBL" id="CCEJ010000003">
    <property type="protein sequence ID" value="CDR33661.1"/>
    <property type="molecule type" value="Genomic_DNA"/>
</dbReference>
<dbReference type="Proteomes" id="UP000031552">
    <property type="component" value="Unassembled WGS sequence"/>
</dbReference>
<dbReference type="SUPFAM" id="SSF55811">
    <property type="entry name" value="Nudix"/>
    <property type="match status" value="1"/>
</dbReference>
<dbReference type="InterPro" id="IPR000086">
    <property type="entry name" value="NUDIX_hydrolase_dom"/>
</dbReference>
<dbReference type="AlphaFoldDB" id="A0A090CYP4"/>